<sequence length="276" mass="31132">MKQCFFVTLWILWTLSHFESNADDVFTPFTAFNKALIGFAYKKIKHVDWFSCINACHQELACISYNFWRTATADGGTTCELNNCGFENGCSADAMLIWVPGCTFQQLAPTKDQKSRCDYKGLHFENNETEMVNASFSCMREMSIYVDGKKMMDNVSCTQSRPQAVNFAIPRNTQVVAIKAENTAKERPSIIGSFNDGVVTDANWKCTSNKYGKWENSDFNDAPWSDAVEISGNIGDDGTGTDLIIGTLPQAKWIRTAGVKNRTMMYCRLRRDRSRP</sequence>
<feature type="signal peptide" evidence="1">
    <location>
        <begin position="1"/>
        <end position="22"/>
    </location>
</feature>
<dbReference type="OrthoDB" id="5953239at2759"/>
<reference evidence="2" key="1">
    <citation type="submission" date="2023-01" db="EMBL/GenBank/DDBJ databases">
        <title>Genome assembly of the deep-sea coral Lophelia pertusa.</title>
        <authorList>
            <person name="Herrera S."/>
            <person name="Cordes E."/>
        </authorList>
    </citation>
    <scope>NUCLEOTIDE SEQUENCE</scope>
    <source>
        <strain evidence="2">USNM1676648</strain>
        <tissue evidence="2">Polyp</tissue>
    </source>
</reference>
<name>A0A9W9Z935_9CNID</name>
<evidence type="ECO:0000313" key="3">
    <source>
        <dbReference type="Proteomes" id="UP001163046"/>
    </source>
</evidence>
<dbReference type="EMBL" id="MU826382">
    <property type="protein sequence ID" value="KAJ7377211.1"/>
    <property type="molecule type" value="Genomic_DNA"/>
</dbReference>
<accession>A0A9W9Z935</accession>
<evidence type="ECO:0000256" key="1">
    <source>
        <dbReference type="SAM" id="SignalP"/>
    </source>
</evidence>
<dbReference type="Proteomes" id="UP001163046">
    <property type="component" value="Unassembled WGS sequence"/>
</dbReference>
<feature type="chain" id="PRO_5040981084" description="PAN-3 domain-containing protein" evidence="1">
    <location>
        <begin position="23"/>
        <end position="276"/>
    </location>
</feature>
<dbReference type="AlphaFoldDB" id="A0A9W9Z935"/>
<organism evidence="2 3">
    <name type="scientific">Desmophyllum pertusum</name>
    <dbReference type="NCBI Taxonomy" id="174260"/>
    <lineage>
        <taxon>Eukaryota</taxon>
        <taxon>Metazoa</taxon>
        <taxon>Cnidaria</taxon>
        <taxon>Anthozoa</taxon>
        <taxon>Hexacorallia</taxon>
        <taxon>Scleractinia</taxon>
        <taxon>Caryophylliina</taxon>
        <taxon>Caryophylliidae</taxon>
        <taxon>Desmophyllum</taxon>
    </lineage>
</organism>
<keyword evidence="1" id="KW-0732">Signal</keyword>
<gene>
    <name evidence="2" type="ORF">OS493_030411</name>
</gene>
<proteinExistence type="predicted"/>
<evidence type="ECO:0000313" key="2">
    <source>
        <dbReference type="EMBL" id="KAJ7377211.1"/>
    </source>
</evidence>
<dbReference type="Gene3D" id="2.60.120.260">
    <property type="entry name" value="Galactose-binding domain-like"/>
    <property type="match status" value="1"/>
</dbReference>
<protein>
    <recommendedName>
        <fullName evidence="4">PAN-3 domain-containing protein</fullName>
    </recommendedName>
</protein>
<comment type="caution">
    <text evidence="2">The sequence shown here is derived from an EMBL/GenBank/DDBJ whole genome shotgun (WGS) entry which is preliminary data.</text>
</comment>
<keyword evidence="3" id="KW-1185">Reference proteome</keyword>
<evidence type="ECO:0008006" key="4">
    <source>
        <dbReference type="Google" id="ProtNLM"/>
    </source>
</evidence>